<dbReference type="Proteomes" id="UP000219440">
    <property type="component" value="Unassembled WGS sequence"/>
</dbReference>
<sequence>MRVGIVDALPYGGTGALRGCDPKKILRRGAEVIDTARLMRRKGITDYGVSIDWSALMRHKRGFTDAVPQGMEDELTGNGVTTLRGNARFTGPNQLKIDGTQHRAKCFLEPSRFSCRRFVGGVTGRCAVSLSM</sequence>
<dbReference type="InterPro" id="IPR036188">
    <property type="entry name" value="FAD/NAD-bd_sf"/>
</dbReference>
<name>A0A2C9A3P9_9MICO</name>
<dbReference type="EMBL" id="OCST01000006">
    <property type="protein sequence ID" value="SOE74043.1"/>
    <property type="molecule type" value="Genomic_DNA"/>
</dbReference>
<protein>
    <submittedName>
        <fullName evidence="1">Uncharacterized protein</fullName>
    </submittedName>
</protein>
<gene>
    <name evidence="1" type="ORF">SAMN06296378_2931</name>
</gene>
<dbReference type="SUPFAM" id="SSF51905">
    <property type="entry name" value="FAD/NAD(P)-binding domain"/>
    <property type="match status" value="1"/>
</dbReference>
<evidence type="ECO:0000313" key="1">
    <source>
        <dbReference type="EMBL" id="SOE74043.1"/>
    </source>
</evidence>
<organism evidence="1 2">
    <name type="scientific">Salinibacterium xinjiangense</name>
    <dbReference type="NCBI Taxonomy" id="386302"/>
    <lineage>
        <taxon>Bacteria</taxon>
        <taxon>Bacillati</taxon>
        <taxon>Actinomycetota</taxon>
        <taxon>Actinomycetes</taxon>
        <taxon>Micrococcales</taxon>
        <taxon>Microbacteriaceae</taxon>
        <taxon>Salinibacterium</taxon>
    </lineage>
</organism>
<keyword evidence="2" id="KW-1185">Reference proteome</keyword>
<dbReference type="PANTHER" id="PTHR43014">
    <property type="entry name" value="MERCURIC REDUCTASE"/>
    <property type="match status" value="1"/>
</dbReference>
<accession>A0A2C9A3P9</accession>
<reference evidence="1 2" key="1">
    <citation type="submission" date="2017-09" db="EMBL/GenBank/DDBJ databases">
        <authorList>
            <person name="Ehlers B."/>
            <person name="Leendertz F.H."/>
        </authorList>
    </citation>
    <scope>NUCLEOTIDE SEQUENCE [LARGE SCALE GENOMIC DNA]</scope>
    <source>
        <strain evidence="1 2">CGMCC 1.05381</strain>
    </source>
</reference>
<proteinExistence type="predicted"/>
<dbReference type="Gene3D" id="3.50.50.60">
    <property type="entry name" value="FAD/NAD(P)-binding domain"/>
    <property type="match status" value="1"/>
</dbReference>
<dbReference type="PANTHER" id="PTHR43014:SF5">
    <property type="entry name" value="GLUTATHIONE REDUCTASE (NADPH)"/>
    <property type="match status" value="1"/>
</dbReference>
<dbReference type="AlphaFoldDB" id="A0A2C9A3P9"/>
<evidence type="ECO:0000313" key="2">
    <source>
        <dbReference type="Proteomes" id="UP000219440"/>
    </source>
</evidence>